<evidence type="ECO:0000259" key="11">
    <source>
        <dbReference type="PROSITE" id="PS51332"/>
    </source>
</evidence>
<dbReference type="NCBIfam" id="TIGR00641">
    <property type="entry name" value="acid_CoA_mut_N"/>
    <property type="match status" value="1"/>
</dbReference>
<keyword evidence="3" id="KW-0479">Metal-binding</keyword>
<dbReference type="Gene3D" id="3.40.50.280">
    <property type="entry name" value="Cobalamin-binding domain"/>
    <property type="match status" value="1"/>
</dbReference>
<dbReference type="Gene3D" id="3.40.50.300">
    <property type="entry name" value="P-loop containing nucleotide triphosphate hydrolases"/>
    <property type="match status" value="1"/>
</dbReference>
<dbReference type="InterPro" id="IPR027417">
    <property type="entry name" value="P-loop_NTPase"/>
</dbReference>
<dbReference type="Pfam" id="PF02310">
    <property type="entry name" value="B12-binding"/>
    <property type="match status" value="1"/>
</dbReference>
<evidence type="ECO:0000256" key="6">
    <source>
        <dbReference type="ARBA" id="ARBA00023134"/>
    </source>
</evidence>
<keyword evidence="7" id="KW-0143">Chaperone</keyword>
<dbReference type="CDD" id="cd02071">
    <property type="entry name" value="MM_CoA_mut_B12_BD"/>
    <property type="match status" value="1"/>
</dbReference>
<dbReference type="NCBIfam" id="TIGR00640">
    <property type="entry name" value="acid_CoA_mut_C"/>
    <property type="match status" value="1"/>
</dbReference>
<dbReference type="KEGG" id="msil:METEAL_04160"/>
<dbReference type="Pfam" id="PF01642">
    <property type="entry name" value="MM_CoA_mutase"/>
    <property type="match status" value="1"/>
</dbReference>
<reference evidence="13" key="1">
    <citation type="journal article" date="2023" name="Int. J. Syst. Evol. Microbiol.">
        <title>Mesoterricola silvestris gen. nov., sp. nov., Mesoterricola sediminis sp. nov., Geothrix oryzae sp. nov., Geothrix edaphica sp. nov., Geothrix rubra sp. nov., and Geothrix limicola sp. nov., six novel members of Acidobacteriota isolated from soils.</title>
        <authorList>
            <person name="Itoh H."/>
            <person name="Sugisawa Y."/>
            <person name="Mise K."/>
            <person name="Xu Z."/>
            <person name="Kuniyasu M."/>
            <person name="Ushijima N."/>
            <person name="Kawano K."/>
            <person name="Kobayashi E."/>
            <person name="Shiratori Y."/>
            <person name="Masuda Y."/>
            <person name="Senoo K."/>
        </authorList>
    </citation>
    <scope>NUCLEOTIDE SEQUENCE [LARGE SCALE GENOMIC DNA]</scope>
    <source>
        <strain evidence="13">W79</strain>
    </source>
</reference>
<proteinExistence type="predicted"/>
<evidence type="ECO:0000256" key="4">
    <source>
        <dbReference type="ARBA" id="ARBA00022741"/>
    </source>
</evidence>
<accession>A0AA48K8E3</accession>
<name>A0AA48K8E3_9BACT</name>
<sequence length="1039" mass="113970">MSGSTQPARIVTAAALFDGHDAAINLVRRLLVAQGAQVIHLGHDRSVAEIAKAAVEEDADAVCVSSYQGGHMEFFTYLAESLRALGAGHIKVFGGGGGVILPEEARALEAAGVEKIYTPDDGMHLGVEGMITDLLERTRRRPDRNPGPGGERLERSRRLSAALAGADPGGEAPRVPVIGLTGTGGAGKSSLADELVRRLLLDFPTLTVAVLAIDPTRKASGGALLGDRLRMGSTSSDRVFFRSVAASGDITALVRAGAGLLKRTGASLVLVETSGIGQGDTEILEMADVPVYVMTSEFGAGTQLEKINMLDYAHLVVINKFEDKRAEDALQAVRRQVRRNRGIPASVPDDRLPVYGTAAGHFNDAGVDRFYLDLLAHLREAFGLDLRSALPDPGPAAFSCERAAPIVPFERGKYLQEIVKAVRDYRHHTEGLAARADRLQALEAAAAAMAEPPEALLAEAGRARTDLGEGLALLERWNRMRAAYAGETFTYRVRDREVHVPLTVTSLSGTAVRKVELPRTDRAGEIIRFLRQENVPGSFPYTAGAFPFRRTDEDPKRQFAGEGGPERTNRRFHFLCRGEASKRLSTAFDSVTLYGEDPDERPDIYGKIGESGVSVATLDDMKTLFQDFDLCDPNTSVSMTINGPAPVILAMFFNAAIDQQAAKGIDRETTLRNLRGTVQADILKEDQAQNTCIFSIEFALRMMGDMQAFLIRNGMRNYYSVSVSGYHIAEAGANPVAQLAFTLANGFTLVEYYLSRGMAIDDIAPSLSFFFSSGLDPEYAVLGRVARRIWAIALRDVYGASEKNQKLKYHIQTSGRSLHLKEMKFNDIRTTLQALTALLDNCNSLHTNAYDEALTTPTEESVRLAMAIQLIITREWGVHWNENPLQGSYFFSRLTDDLEEAVLEEFSRLNARGGVLRAMETQYQRFRIQEQSLLYETRKHSGELPVVGVNTFVREEEAGAEPRPVSRATPEEKNGRLRELRAFQERHAAEAGPALERLRDQVRRGGNLFEVLMDTVRVASLGQITSVLYEMGGKYRRSM</sequence>
<organism evidence="12 13">
    <name type="scientific">Mesoterricola silvestris</name>
    <dbReference type="NCBI Taxonomy" id="2927979"/>
    <lineage>
        <taxon>Bacteria</taxon>
        <taxon>Pseudomonadati</taxon>
        <taxon>Acidobacteriota</taxon>
        <taxon>Holophagae</taxon>
        <taxon>Holophagales</taxon>
        <taxon>Holophagaceae</taxon>
        <taxon>Mesoterricola</taxon>
    </lineage>
</organism>
<dbReference type="PROSITE" id="PS51332">
    <property type="entry name" value="B12_BINDING"/>
    <property type="match status" value="1"/>
</dbReference>
<evidence type="ECO:0000256" key="1">
    <source>
        <dbReference type="ARBA" id="ARBA00001922"/>
    </source>
</evidence>
<keyword evidence="5" id="KW-0378">Hydrolase</keyword>
<evidence type="ECO:0000313" key="13">
    <source>
        <dbReference type="Proteomes" id="UP001238179"/>
    </source>
</evidence>
<dbReference type="InterPro" id="IPR053439">
    <property type="entry name" value="IcmF/GTPase_domain"/>
</dbReference>
<dbReference type="RefSeq" id="WP_316414129.1">
    <property type="nucleotide sequence ID" value="NZ_AP027080.1"/>
</dbReference>
<dbReference type="InterPro" id="IPR036724">
    <property type="entry name" value="Cobalamin-bd_sf"/>
</dbReference>
<dbReference type="GO" id="GO:0004494">
    <property type="term" value="F:methylmalonyl-CoA mutase activity"/>
    <property type="evidence" value="ECO:0007669"/>
    <property type="project" value="InterPro"/>
</dbReference>
<evidence type="ECO:0000256" key="9">
    <source>
        <dbReference type="ARBA" id="ARBA00023285"/>
    </source>
</evidence>
<keyword evidence="8" id="KW-0413">Isomerase</keyword>
<evidence type="ECO:0000256" key="2">
    <source>
        <dbReference type="ARBA" id="ARBA00022628"/>
    </source>
</evidence>
<dbReference type="GO" id="GO:0016787">
    <property type="term" value="F:hydrolase activity"/>
    <property type="evidence" value="ECO:0007669"/>
    <property type="project" value="UniProtKB-KW"/>
</dbReference>
<dbReference type="SUPFAM" id="SSF52242">
    <property type="entry name" value="Cobalamin (vitamin B12)-binding domain"/>
    <property type="match status" value="1"/>
</dbReference>
<dbReference type="GO" id="GO:0031419">
    <property type="term" value="F:cobalamin binding"/>
    <property type="evidence" value="ECO:0007669"/>
    <property type="project" value="UniProtKB-KW"/>
</dbReference>
<evidence type="ECO:0000256" key="3">
    <source>
        <dbReference type="ARBA" id="ARBA00022723"/>
    </source>
</evidence>
<dbReference type="Pfam" id="PF03308">
    <property type="entry name" value="MeaB"/>
    <property type="match status" value="1"/>
</dbReference>
<dbReference type="InterPro" id="IPR006159">
    <property type="entry name" value="Acid_CoA_mut_C"/>
</dbReference>
<evidence type="ECO:0000256" key="7">
    <source>
        <dbReference type="ARBA" id="ARBA00023186"/>
    </source>
</evidence>
<dbReference type="GO" id="GO:0005525">
    <property type="term" value="F:GTP binding"/>
    <property type="evidence" value="ECO:0007669"/>
    <property type="project" value="UniProtKB-KW"/>
</dbReference>
<dbReference type="InterPro" id="IPR006098">
    <property type="entry name" value="MMCoA_mutase_a_cat"/>
</dbReference>
<gene>
    <name evidence="12" type="primary">mcm</name>
    <name evidence="12" type="ORF">METEAL_04160</name>
</gene>
<dbReference type="PANTHER" id="PTHR43087:SF1">
    <property type="entry name" value="LAO_AO TRANSPORT SYSTEM ATPASE"/>
    <property type="match status" value="1"/>
</dbReference>
<evidence type="ECO:0000313" key="12">
    <source>
        <dbReference type="EMBL" id="BDU71242.1"/>
    </source>
</evidence>
<keyword evidence="9" id="KW-0170">Cobalt</keyword>
<dbReference type="InterPro" id="IPR052040">
    <property type="entry name" value="GTPase/Isobutyryl-CoA_mutase"/>
</dbReference>
<keyword evidence="13" id="KW-1185">Reference proteome</keyword>
<dbReference type="GO" id="GO:0046872">
    <property type="term" value="F:metal ion binding"/>
    <property type="evidence" value="ECO:0007669"/>
    <property type="project" value="UniProtKB-KW"/>
</dbReference>
<dbReference type="AlphaFoldDB" id="A0AA48K8E3"/>
<protein>
    <submittedName>
        <fullName evidence="12">Fused isobutyryl-CoA mutase</fullName>
    </submittedName>
</protein>
<dbReference type="PANTHER" id="PTHR43087">
    <property type="entry name" value="LYSINE/ARGININE/ORNITHINE TRANSPORT SYSTEM KINASE"/>
    <property type="match status" value="1"/>
</dbReference>
<dbReference type="NCBIfam" id="NF045497">
    <property type="entry name" value="IsobCoAmut_IcmF"/>
    <property type="match status" value="1"/>
</dbReference>
<keyword evidence="6" id="KW-0342">GTP-binding</keyword>
<evidence type="ECO:0000256" key="5">
    <source>
        <dbReference type="ARBA" id="ARBA00022801"/>
    </source>
</evidence>
<dbReference type="InterPro" id="IPR016176">
    <property type="entry name" value="Cbl-dep_enz_cat"/>
</dbReference>
<dbReference type="EMBL" id="AP027080">
    <property type="protein sequence ID" value="BDU71242.1"/>
    <property type="molecule type" value="Genomic_DNA"/>
</dbReference>
<dbReference type="Gene3D" id="3.20.20.240">
    <property type="entry name" value="Methylmalonyl-CoA mutase"/>
    <property type="match status" value="1"/>
</dbReference>
<feature type="domain" description="B12-binding" evidence="11">
    <location>
        <begin position="7"/>
        <end position="145"/>
    </location>
</feature>
<dbReference type="SUPFAM" id="SSF51703">
    <property type="entry name" value="Cobalamin (vitamin B12)-dependent enzymes"/>
    <property type="match status" value="1"/>
</dbReference>
<evidence type="ECO:0000256" key="8">
    <source>
        <dbReference type="ARBA" id="ARBA00023235"/>
    </source>
</evidence>
<keyword evidence="2" id="KW-0846">Cobalamin</keyword>
<dbReference type="InterPro" id="IPR006099">
    <property type="entry name" value="MeMalonylCoA_mutase_a/b_cat"/>
</dbReference>
<comment type="cofactor">
    <cofactor evidence="1">
        <name>adenosylcob(III)alamin</name>
        <dbReference type="ChEBI" id="CHEBI:18408"/>
    </cofactor>
</comment>
<dbReference type="Proteomes" id="UP001238179">
    <property type="component" value="Chromosome"/>
</dbReference>
<evidence type="ECO:0000256" key="10">
    <source>
        <dbReference type="SAM" id="MobiDB-lite"/>
    </source>
</evidence>
<dbReference type="InterPro" id="IPR006158">
    <property type="entry name" value="Cobalamin-bd"/>
</dbReference>
<keyword evidence="4" id="KW-0547">Nucleotide-binding</keyword>
<feature type="region of interest" description="Disordered" evidence="10">
    <location>
        <begin position="134"/>
        <end position="156"/>
    </location>
</feature>
<dbReference type="SUPFAM" id="SSF52540">
    <property type="entry name" value="P-loop containing nucleoside triphosphate hydrolases"/>
    <property type="match status" value="1"/>
</dbReference>